<accession>A0AAE0LCT4</accession>
<dbReference type="GO" id="GO:0015074">
    <property type="term" value="P:DNA integration"/>
    <property type="evidence" value="ECO:0007669"/>
    <property type="project" value="InterPro"/>
</dbReference>
<dbReference type="InterPro" id="IPR011010">
    <property type="entry name" value="DNA_brk_join_enz"/>
</dbReference>
<dbReference type="SUPFAM" id="SSF56349">
    <property type="entry name" value="DNA breaking-rejoining enzymes"/>
    <property type="match status" value="1"/>
</dbReference>
<feature type="region of interest" description="Disordered" evidence="2">
    <location>
        <begin position="312"/>
        <end position="331"/>
    </location>
</feature>
<reference evidence="3 4" key="1">
    <citation type="journal article" date="2015" name="Genome Biol. Evol.">
        <title>Comparative Genomics of a Bacterivorous Green Alga Reveals Evolutionary Causalities and Consequences of Phago-Mixotrophic Mode of Nutrition.</title>
        <authorList>
            <person name="Burns J.A."/>
            <person name="Paasch A."/>
            <person name="Narechania A."/>
            <person name="Kim E."/>
        </authorList>
    </citation>
    <scope>NUCLEOTIDE SEQUENCE [LARGE SCALE GENOMIC DNA]</scope>
    <source>
        <strain evidence="3 4">PLY_AMNH</strain>
    </source>
</reference>
<dbReference type="EMBL" id="LGRX02004553">
    <property type="protein sequence ID" value="KAK3280070.1"/>
    <property type="molecule type" value="Genomic_DNA"/>
</dbReference>
<gene>
    <name evidence="3" type="ORF">CYMTET_12077</name>
</gene>
<evidence type="ECO:0000313" key="3">
    <source>
        <dbReference type="EMBL" id="KAK3280070.1"/>
    </source>
</evidence>
<keyword evidence="4" id="KW-1185">Reference proteome</keyword>
<evidence type="ECO:0000256" key="1">
    <source>
        <dbReference type="ARBA" id="ARBA00023172"/>
    </source>
</evidence>
<name>A0AAE0LCT4_9CHLO</name>
<dbReference type="AlphaFoldDB" id="A0AAE0LCT4"/>
<comment type="caution">
    <text evidence="3">The sequence shown here is derived from an EMBL/GenBank/DDBJ whole genome shotgun (WGS) entry which is preliminary data.</text>
</comment>
<organism evidence="3 4">
    <name type="scientific">Cymbomonas tetramitiformis</name>
    <dbReference type="NCBI Taxonomy" id="36881"/>
    <lineage>
        <taxon>Eukaryota</taxon>
        <taxon>Viridiplantae</taxon>
        <taxon>Chlorophyta</taxon>
        <taxon>Pyramimonadophyceae</taxon>
        <taxon>Pyramimonadales</taxon>
        <taxon>Pyramimonadaceae</taxon>
        <taxon>Cymbomonas</taxon>
    </lineage>
</organism>
<dbReference type="GO" id="GO:0003677">
    <property type="term" value="F:DNA binding"/>
    <property type="evidence" value="ECO:0007669"/>
    <property type="project" value="InterPro"/>
</dbReference>
<evidence type="ECO:0000313" key="4">
    <source>
        <dbReference type="Proteomes" id="UP001190700"/>
    </source>
</evidence>
<dbReference type="Proteomes" id="UP001190700">
    <property type="component" value="Unassembled WGS sequence"/>
</dbReference>
<proteinExistence type="predicted"/>
<dbReference type="GO" id="GO:0006310">
    <property type="term" value="P:DNA recombination"/>
    <property type="evidence" value="ECO:0007669"/>
    <property type="project" value="UniProtKB-KW"/>
</dbReference>
<sequence length="447" mass="51322">MRLPELPGTVEHYRIPTRKEAAQIFNCDFFKREDLYTFLLKFAFTLMCEIWPRGGEELRSTTFDHFELKDAGMPYNGEDEPGERIDFDPNLLKQKTRAGDLSDFKKVFKIVTIFPNKSNPQFCFVRLFKELVDIRTRLNFHTKSLLLYIQQDKKSGQWSFVDRPIQIDVAKTLFQRICFQAGLPDYAEFKNHGVRAWMITEALAAGTQEHAVKDRSRHTSNTAVQAYKNASTIEQAALGSVMHNRTCGMSTTIDAARQSLCDNFENQPPPNMQLQKPVRHISERFPDFDDRRHFGQDLPPNVWPYACAQFDPRQHAGQPPAGPPDQGPPEFILPQPIPHHFPPPLPPAPHHYPIPHPAGHFPVAPLPPPAPEWNFQPEDMMVPNAPQMQNWNVGNNAVINVHYHHGPTISHISSNDRHVYNYSNAREAMRETGWAEMSPEDWNDFCE</sequence>
<keyword evidence="1" id="KW-0233">DNA recombination</keyword>
<protein>
    <submittedName>
        <fullName evidence="3">Uncharacterized protein</fullName>
    </submittedName>
</protein>
<dbReference type="InterPro" id="IPR013762">
    <property type="entry name" value="Integrase-like_cat_sf"/>
</dbReference>
<evidence type="ECO:0000256" key="2">
    <source>
        <dbReference type="SAM" id="MobiDB-lite"/>
    </source>
</evidence>
<dbReference type="Gene3D" id="1.10.443.10">
    <property type="entry name" value="Intergrase catalytic core"/>
    <property type="match status" value="1"/>
</dbReference>